<evidence type="ECO:0000256" key="3">
    <source>
        <dbReference type="ARBA" id="ARBA00022833"/>
    </source>
</evidence>
<evidence type="ECO:0000256" key="2">
    <source>
        <dbReference type="ARBA" id="ARBA00022771"/>
    </source>
</evidence>
<evidence type="ECO:0000256" key="1">
    <source>
        <dbReference type="ARBA" id="ARBA00022723"/>
    </source>
</evidence>
<sequence length="456" mass="50620">MSSPVSKTCLSCGQQDAKNRCGGCRLVYFCDRDCQRQSWPSHRAACLKPTQQQQAQSPTHHIPGKSIHGIDIPHAAAAASPPKSVRVIAEPVQVVEIPSESVAAATEQPKPHKKSKKHKKKRKARSNSLHVPNTTSSLPLQRKNRSASLGARKHIMWGDVTAREFARFPGGGGAVPYDGTWALGLGRKLADVELGSVLEVEELREQELQERAKKLSKAKRRDVRIGETRQFDYRRGVDNPLFARMSENQRKQVFDMEKQKQEENAIDLQLSSSPEARKAWRKYSTGSTSSLETAEELEVADAALTTPDFGCVSIEQLDEFAKIRDSRDGACGCSCGDLVKKVAKMNVKKLRVFLQERNVPLPGQGKTELMALAKKIAREQKNCQSADSDCECARNGVPCHSDVCEGCAGDCWNPFQRYVYKSAEVKQYRKEQLAKWSQLQGELQHSNEAAAPIRVA</sequence>
<evidence type="ECO:0000256" key="5">
    <source>
        <dbReference type="SAM" id="MobiDB-lite"/>
    </source>
</evidence>
<dbReference type="PROSITE" id="PS50865">
    <property type="entry name" value="ZF_MYND_2"/>
    <property type="match status" value="1"/>
</dbReference>
<accession>A0A8T1X1A8</accession>
<keyword evidence="3" id="KW-0862">Zinc</keyword>
<organism evidence="7 8">
    <name type="scientific">Phytophthora boehmeriae</name>
    <dbReference type="NCBI Taxonomy" id="109152"/>
    <lineage>
        <taxon>Eukaryota</taxon>
        <taxon>Sar</taxon>
        <taxon>Stramenopiles</taxon>
        <taxon>Oomycota</taxon>
        <taxon>Peronosporomycetes</taxon>
        <taxon>Peronosporales</taxon>
        <taxon>Peronosporaceae</taxon>
        <taxon>Phytophthora</taxon>
    </lineage>
</organism>
<dbReference type="OrthoDB" id="45756at2759"/>
<evidence type="ECO:0000259" key="6">
    <source>
        <dbReference type="PROSITE" id="PS50865"/>
    </source>
</evidence>
<dbReference type="AlphaFoldDB" id="A0A8T1X1A8"/>
<comment type="caution">
    <text evidence="7">The sequence shown here is derived from an EMBL/GenBank/DDBJ whole genome shotgun (WGS) entry which is preliminary data.</text>
</comment>
<name>A0A8T1X1A8_9STRA</name>
<dbReference type="Pfam" id="PF01753">
    <property type="entry name" value="zf-MYND"/>
    <property type="match status" value="1"/>
</dbReference>
<feature type="domain" description="MYND-type" evidence="6">
    <location>
        <begin position="9"/>
        <end position="46"/>
    </location>
</feature>
<gene>
    <name evidence="7" type="ORF">PHYBOEH_000184</name>
</gene>
<evidence type="ECO:0000256" key="4">
    <source>
        <dbReference type="PROSITE-ProRule" id="PRU00134"/>
    </source>
</evidence>
<keyword evidence="1" id="KW-0479">Metal-binding</keyword>
<keyword evidence="8" id="KW-1185">Reference proteome</keyword>
<dbReference type="Proteomes" id="UP000693981">
    <property type="component" value="Unassembled WGS sequence"/>
</dbReference>
<dbReference type="EMBL" id="JAGDFL010000100">
    <property type="protein sequence ID" value="KAG7397803.1"/>
    <property type="molecule type" value="Genomic_DNA"/>
</dbReference>
<evidence type="ECO:0000313" key="7">
    <source>
        <dbReference type="EMBL" id="KAG7397803.1"/>
    </source>
</evidence>
<feature type="compositionally biased region" description="Polar residues" evidence="5">
    <location>
        <begin position="127"/>
        <end position="139"/>
    </location>
</feature>
<reference evidence="7" key="1">
    <citation type="submission" date="2021-02" db="EMBL/GenBank/DDBJ databases">
        <authorList>
            <person name="Palmer J.M."/>
        </authorList>
    </citation>
    <scope>NUCLEOTIDE SEQUENCE</scope>
    <source>
        <strain evidence="7">SCRP23</strain>
    </source>
</reference>
<proteinExistence type="predicted"/>
<dbReference type="PROSITE" id="PS01360">
    <property type="entry name" value="ZF_MYND_1"/>
    <property type="match status" value="1"/>
</dbReference>
<dbReference type="InterPro" id="IPR002893">
    <property type="entry name" value="Znf_MYND"/>
</dbReference>
<feature type="region of interest" description="Disordered" evidence="5">
    <location>
        <begin position="100"/>
        <end position="148"/>
    </location>
</feature>
<keyword evidence="2 4" id="KW-0863">Zinc-finger</keyword>
<dbReference type="GO" id="GO:0008270">
    <property type="term" value="F:zinc ion binding"/>
    <property type="evidence" value="ECO:0007669"/>
    <property type="project" value="UniProtKB-KW"/>
</dbReference>
<evidence type="ECO:0000313" key="8">
    <source>
        <dbReference type="Proteomes" id="UP000693981"/>
    </source>
</evidence>
<feature type="compositionally biased region" description="Basic residues" evidence="5">
    <location>
        <begin position="111"/>
        <end position="125"/>
    </location>
</feature>
<protein>
    <recommendedName>
        <fullName evidence="6">MYND-type domain-containing protein</fullName>
    </recommendedName>
</protein>